<dbReference type="SMART" id="SM00745">
    <property type="entry name" value="MIT"/>
    <property type="match status" value="1"/>
</dbReference>
<feature type="non-terminal residue" evidence="5">
    <location>
        <position position="212"/>
    </location>
</feature>
<evidence type="ECO:0000256" key="3">
    <source>
        <dbReference type="SAM" id="MobiDB-lite"/>
    </source>
</evidence>
<dbReference type="SUPFAM" id="SSF52540">
    <property type="entry name" value="P-loop containing nucleoside triphosphate hydrolases"/>
    <property type="match status" value="1"/>
</dbReference>
<organism evidence="5 7">
    <name type="scientific">Didymodactylos carnosus</name>
    <dbReference type="NCBI Taxonomy" id="1234261"/>
    <lineage>
        <taxon>Eukaryota</taxon>
        <taxon>Metazoa</taxon>
        <taxon>Spiralia</taxon>
        <taxon>Gnathifera</taxon>
        <taxon>Rotifera</taxon>
        <taxon>Eurotatoria</taxon>
        <taxon>Bdelloidea</taxon>
        <taxon>Philodinida</taxon>
        <taxon>Philodinidae</taxon>
        <taxon>Didymodactylos</taxon>
    </lineage>
</organism>
<keyword evidence="2" id="KW-0067">ATP-binding</keyword>
<dbReference type="SUPFAM" id="SSF116846">
    <property type="entry name" value="MIT domain"/>
    <property type="match status" value="1"/>
</dbReference>
<gene>
    <name evidence="5" type="ORF">GPM918_LOCUS26670</name>
    <name evidence="6" type="ORF">SRO942_LOCUS26869</name>
</gene>
<proteinExistence type="predicted"/>
<evidence type="ECO:0000313" key="7">
    <source>
        <dbReference type="Proteomes" id="UP000663829"/>
    </source>
</evidence>
<dbReference type="Pfam" id="PF00004">
    <property type="entry name" value="AAA"/>
    <property type="match status" value="1"/>
</dbReference>
<feature type="region of interest" description="Disordered" evidence="3">
    <location>
        <begin position="86"/>
        <end position="109"/>
    </location>
</feature>
<dbReference type="EMBL" id="CAJOBC010019361">
    <property type="protein sequence ID" value="CAF4041536.1"/>
    <property type="molecule type" value="Genomic_DNA"/>
</dbReference>
<dbReference type="GO" id="GO:0016197">
    <property type="term" value="P:endosomal transport"/>
    <property type="evidence" value="ECO:0007669"/>
    <property type="project" value="TreeGrafter"/>
</dbReference>
<dbReference type="PANTHER" id="PTHR23074">
    <property type="entry name" value="AAA DOMAIN-CONTAINING"/>
    <property type="match status" value="1"/>
</dbReference>
<keyword evidence="7" id="KW-1185">Reference proteome</keyword>
<evidence type="ECO:0000256" key="2">
    <source>
        <dbReference type="ARBA" id="ARBA00022840"/>
    </source>
</evidence>
<dbReference type="InterPro" id="IPR007330">
    <property type="entry name" value="MIT_dom"/>
</dbReference>
<keyword evidence="1" id="KW-0547">Nucleotide-binding</keyword>
<evidence type="ECO:0000256" key="1">
    <source>
        <dbReference type="ARBA" id="ARBA00022741"/>
    </source>
</evidence>
<sequence length="212" mass="23198">MASGQADYIKKGIAFADIATKEDEQKNYKKASENYMSAAEWLLLAKKHGNMNEDTKVMITKKAESYINRAEQIKKLLFSEGSKKKAVAEGGSGGNKKNGDDDDEVDPEKKKMAQKFAGSIVSETKVSFNDVVGLDQAKEALKEAVILPIKFPQLFTGNRKPWAGILLYGPPGTGKSYLAKAIATECKSTFISVSSADLLSKWLGESEKSVRY</sequence>
<dbReference type="Proteomes" id="UP000681722">
    <property type="component" value="Unassembled WGS sequence"/>
</dbReference>
<dbReference type="Gene3D" id="3.40.50.300">
    <property type="entry name" value="P-loop containing nucleotide triphosphate hydrolases"/>
    <property type="match status" value="1"/>
</dbReference>
<dbReference type="InterPro" id="IPR036181">
    <property type="entry name" value="MIT_dom_sf"/>
</dbReference>
<dbReference type="InterPro" id="IPR027417">
    <property type="entry name" value="P-loop_NTPase"/>
</dbReference>
<dbReference type="OrthoDB" id="29072at2759"/>
<dbReference type="Proteomes" id="UP000663829">
    <property type="component" value="Unassembled WGS sequence"/>
</dbReference>
<evidence type="ECO:0000313" key="5">
    <source>
        <dbReference type="EMBL" id="CAF1262354.1"/>
    </source>
</evidence>
<dbReference type="InterPro" id="IPR050304">
    <property type="entry name" value="MT-severing_AAA_ATPase"/>
</dbReference>
<accession>A0A815AT80</accession>
<dbReference type="Pfam" id="PF04212">
    <property type="entry name" value="MIT"/>
    <property type="match status" value="1"/>
</dbReference>
<dbReference type="InterPro" id="IPR003959">
    <property type="entry name" value="ATPase_AAA_core"/>
</dbReference>
<evidence type="ECO:0000313" key="6">
    <source>
        <dbReference type="EMBL" id="CAF4041536.1"/>
    </source>
</evidence>
<dbReference type="Gene3D" id="1.20.58.80">
    <property type="entry name" value="Phosphotransferase system, lactose/cellobiose-type IIA subunit"/>
    <property type="match status" value="1"/>
</dbReference>
<dbReference type="EMBL" id="CAJNOQ010010843">
    <property type="protein sequence ID" value="CAF1262354.1"/>
    <property type="molecule type" value="Genomic_DNA"/>
</dbReference>
<dbReference type="AlphaFoldDB" id="A0A815AT80"/>
<dbReference type="PANTHER" id="PTHR23074:SF83">
    <property type="entry name" value="VACUOLAR PROTEIN SORTING-ASSOCIATED PROTEIN 4A"/>
    <property type="match status" value="1"/>
</dbReference>
<dbReference type="GO" id="GO:0016887">
    <property type="term" value="F:ATP hydrolysis activity"/>
    <property type="evidence" value="ECO:0007669"/>
    <property type="project" value="InterPro"/>
</dbReference>
<evidence type="ECO:0000259" key="4">
    <source>
        <dbReference type="SMART" id="SM00745"/>
    </source>
</evidence>
<reference evidence="5" key="1">
    <citation type="submission" date="2021-02" db="EMBL/GenBank/DDBJ databases">
        <authorList>
            <person name="Nowell W R."/>
        </authorList>
    </citation>
    <scope>NUCLEOTIDE SEQUENCE</scope>
</reference>
<dbReference type="GO" id="GO:0007033">
    <property type="term" value="P:vacuole organization"/>
    <property type="evidence" value="ECO:0007669"/>
    <property type="project" value="TreeGrafter"/>
</dbReference>
<dbReference type="GO" id="GO:0005524">
    <property type="term" value="F:ATP binding"/>
    <property type="evidence" value="ECO:0007669"/>
    <property type="project" value="UniProtKB-KW"/>
</dbReference>
<comment type="caution">
    <text evidence="5">The sequence shown here is derived from an EMBL/GenBank/DDBJ whole genome shotgun (WGS) entry which is preliminary data.</text>
</comment>
<protein>
    <recommendedName>
        <fullName evidence="4">MIT domain-containing protein</fullName>
    </recommendedName>
</protein>
<name>A0A815AT80_9BILA</name>
<feature type="domain" description="MIT" evidence="4">
    <location>
        <begin position="5"/>
        <end position="83"/>
    </location>
</feature>